<evidence type="ECO:0000256" key="4">
    <source>
        <dbReference type="ARBA" id="ARBA00022989"/>
    </source>
</evidence>
<keyword evidence="3" id="KW-0732">Signal</keyword>
<feature type="transmembrane region" description="Helical" evidence="10">
    <location>
        <begin position="381"/>
        <end position="406"/>
    </location>
</feature>
<organism evidence="13 14">
    <name type="scientific">Strongylocentrotus purpuratus</name>
    <name type="common">Purple sea urchin</name>
    <dbReference type="NCBI Taxonomy" id="7668"/>
    <lineage>
        <taxon>Eukaryota</taxon>
        <taxon>Metazoa</taxon>
        <taxon>Echinodermata</taxon>
        <taxon>Eleutherozoa</taxon>
        <taxon>Echinozoa</taxon>
        <taxon>Echinoidea</taxon>
        <taxon>Euechinoidea</taxon>
        <taxon>Echinacea</taxon>
        <taxon>Camarodonta</taxon>
        <taxon>Echinidea</taxon>
        <taxon>Strongylocentrotidae</taxon>
        <taxon>Strongylocentrotus</taxon>
    </lineage>
</organism>
<reference evidence="14" key="1">
    <citation type="submission" date="2015-02" db="EMBL/GenBank/DDBJ databases">
        <title>Genome sequencing for Strongylocentrotus purpuratus.</title>
        <authorList>
            <person name="Murali S."/>
            <person name="Liu Y."/>
            <person name="Vee V."/>
            <person name="English A."/>
            <person name="Wang M."/>
            <person name="Skinner E."/>
            <person name="Han Y."/>
            <person name="Muzny D.M."/>
            <person name="Worley K.C."/>
            <person name="Gibbs R.A."/>
        </authorList>
    </citation>
    <scope>NUCLEOTIDE SEQUENCE</scope>
</reference>
<dbReference type="RefSeq" id="XP_030838826.1">
    <property type="nucleotide sequence ID" value="XM_030982966.1"/>
</dbReference>
<dbReference type="AlphaFoldDB" id="A0A7M7NMU0"/>
<feature type="region of interest" description="Disordered" evidence="9">
    <location>
        <begin position="350"/>
        <end position="375"/>
    </location>
</feature>
<dbReference type="GO" id="GO:0004888">
    <property type="term" value="F:transmembrane signaling receptor activity"/>
    <property type="evidence" value="ECO:0000318"/>
    <property type="project" value="GO_Central"/>
</dbReference>
<dbReference type="SMART" id="SM00321">
    <property type="entry name" value="WSC"/>
    <property type="match status" value="1"/>
</dbReference>
<evidence type="ECO:0000313" key="13">
    <source>
        <dbReference type="EnsemblMetazoa" id="XP_030838826"/>
    </source>
</evidence>
<dbReference type="GeneID" id="592686"/>
<dbReference type="OMA" id="PPANNEY"/>
<accession>A0A7M7NMU0</accession>
<evidence type="ECO:0000259" key="12">
    <source>
        <dbReference type="PROSITE" id="PS51212"/>
    </source>
</evidence>
<dbReference type="InterPro" id="IPR036772">
    <property type="entry name" value="SRCR-like_dom_sf"/>
</dbReference>
<dbReference type="EnsemblMetazoa" id="XM_030982966">
    <property type="protein sequence ID" value="XP_030838826"/>
    <property type="gene ID" value="LOC592686"/>
</dbReference>
<feature type="region of interest" description="Disordered" evidence="9">
    <location>
        <begin position="470"/>
        <end position="543"/>
    </location>
</feature>
<evidence type="ECO:0000256" key="10">
    <source>
        <dbReference type="SAM" id="Phobius"/>
    </source>
</evidence>
<dbReference type="InterPro" id="IPR001190">
    <property type="entry name" value="SRCR"/>
</dbReference>
<dbReference type="InterPro" id="IPR051836">
    <property type="entry name" value="Kremen_rcpt"/>
</dbReference>
<evidence type="ECO:0000256" key="7">
    <source>
        <dbReference type="ARBA" id="ARBA00023180"/>
    </source>
</evidence>
<evidence type="ECO:0000256" key="2">
    <source>
        <dbReference type="ARBA" id="ARBA00022692"/>
    </source>
</evidence>
<feature type="compositionally biased region" description="Polar residues" evidence="9">
    <location>
        <begin position="504"/>
        <end position="515"/>
    </location>
</feature>
<keyword evidence="5 10" id="KW-0472">Membrane</keyword>
<evidence type="ECO:0000256" key="9">
    <source>
        <dbReference type="SAM" id="MobiDB-lite"/>
    </source>
</evidence>
<dbReference type="OrthoDB" id="9943809at2759"/>
<dbReference type="InParanoid" id="A0A7M7NMU0"/>
<proteinExistence type="predicted"/>
<dbReference type="SUPFAM" id="SSF49854">
    <property type="entry name" value="Spermadhesin, CUB domain"/>
    <property type="match status" value="1"/>
</dbReference>
<dbReference type="InterPro" id="IPR000859">
    <property type="entry name" value="CUB_dom"/>
</dbReference>
<evidence type="ECO:0000256" key="3">
    <source>
        <dbReference type="ARBA" id="ARBA00022729"/>
    </source>
</evidence>
<sequence length="543" mass="59045">MTRQSMYDQRPDYRILFTVCIIAANVIVTPTLAQFKTPRAARFDSNALWKGTPEVRFNNNNNWVVICADSRWNIEVARAVCYHRGFGGVMLMGTNTLNYPVEHASCTPDYSSTPPLYCQEISTRSCSEVLMISCFLPGYQGCYGNTNSNPYFSITPPQPFDQTLQDCARDCYSRGYEFAGVSGQRCSCDNTNEPAEGDELGPAACQTACLGDSDQVCGGNNAISVYDASLGQCGLERVIEDGDSGYFTSKGFPSKYLSDSDCQHELIVNLTSSYLEIYINYLLGDNDVLELYFDSDNITLRGGSGLESAYIWYPEFGSIVSVHFQAQAPTTGGFFIIYFNAELNETTDYSSSSSSSYDTPPPSPPSESTTTTASPPSNNNLALYIGVGVAAAVVIILFIALLSVFITARRNRSKPAAGGHVDVNSATNVAYNMDNDNVKVNSGNTPGTHSTEDTHRYATIDGDGGYYYAPTNGPQPPLPQARDGAAPANQEAQYEELPGDTAGTPYQSLTKTDAQAYQELSKEEAPSYTTLNPPANNEYMEPI</sequence>
<dbReference type="GO" id="GO:0005886">
    <property type="term" value="C:plasma membrane"/>
    <property type="evidence" value="ECO:0000318"/>
    <property type="project" value="GO_Central"/>
</dbReference>
<comment type="subcellular location">
    <subcellularLocation>
        <location evidence="1">Membrane</location>
        <topology evidence="1">Single-pass membrane protein</topology>
    </subcellularLocation>
</comment>
<dbReference type="GO" id="GO:0007165">
    <property type="term" value="P:signal transduction"/>
    <property type="evidence" value="ECO:0000318"/>
    <property type="project" value="GO_Central"/>
</dbReference>
<evidence type="ECO:0000259" key="11">
    <source>
        <dbReference type="PROSITE" id="PS50287"/>
    </source>
</evidence>
<feature type="domain" description="WSC" evidence="12">
    <location>
        <begin position="136"/>
        <end position="229"/>
    </location>
</feature>
<reference evidence="13" key="2">
    <citation type="submission" date="2021-01" db="UniProtKB">
        <authorList>
            <consortium name="EnsemblMetazoa"/>
        </authorList>
    </citation>
    <scope>IDENTIFICATION</scope>
</reference>
<evidence type="ECO:0000256" key="5">
    <source>
        <dbReference type="ARBA" id="ARBA00023136"/>
    </source>
</evidence>
<keyword evidence="7" id="KW-0325">Glycoprotein</keyword>
<dbReference type="PANTHER" id="PTHR24269:SF16">
    <property type="entry name" value="PROTEIN SLG1"/>
    <property type="match status" value="1"/>
</dbReference>
<protein>
    <submittedName>
        <fullName evidence="13">Uncharacterized protein</fullName>
    </submittedName>
</protein>
<dbReference type="PROSITE" id="PS51212">
    <property type="entry name" value="WSC"/>
    <property type="match status" value="1"/>
</dbReference>
<dbReference type="KEGG" id="spu:592686"/>
<feature type="transmembrane region" description="Helical" evidence="10">
    <location>
        <begin position="12"/>
        <end position="33"/>
    </location>
</feature>
<dbReference type="PROSITE" id="PS50287">
    <property type="entry name" value="SRCR_2"/>
    <property type="match status" value="1"/>
</dbReference>
<dbReference type="Pfam" id="PF01822">
    <property type="entry name" value="WSC"/>
    <property type="match status" value="1"/>
</dbReference>
<evidence type="ECO:0000256" key="6">
    <source>
        <dbReference type="ARBA" id="ARBA00023157"/>
    </source>
</evidence>
<keyword evidence="2 10" id="KW-0812">Transmembrane</keyword>
<evidence type="ECO:0000256" key="1">
    <source>
        <dbReference type="ARBA" id="ARBA00004167"/>
    </source>
</evidence>
<dbReference type="SMART" id="SM00042">
    <property type="entry name" value="CUB"/>
    <property type="match status" value="1"/>
</dbReference>
<evidence type="ECO:0000256" key="8">
    <source>
        <dbReference type="PROSITE-ProRule" id="PRU00196"/>
    </source>
</evidence>
<dbReference type="SUPFAM" id="SSF56487">
    <property type="entry name" value="SRCR-like"/>
    <property type="match status" value="1"/>
</dbReference>
<keyword evidence="14" id="KW-1185">Reference proteome</keyword>
<dbReference type="InterPro" id="IPR035914">
    <property type="entry name" value="Sperma_CUB_dom_sf"/>
</dbReference>
<name>A0A7M7NMU0_STRPU</name>
<evidence type="ECO:0000313" key="14">
    <source>
        <dbReference type="Proteomes" id="UP000007110"/>
    </source>
</evidence>
<dbReference type="PANTHER" id="PTHR24269">
    <property type="entry name" value="KREMEN PROTEIN"/>
    <property type="match status" value="1"/>
</dbReference>
<feature type="domain" description="SRCR" evidence="11">
    <location>
        <begin position="50"/>
        <end position="135"/>
    </location>
</feature>
<feature type="compositionally biased region" description="Low complexity" evidence="9">
    <location>
        <begin position="366"/>
        <end position="375"/>
    </location>
</feature>
<keyword evidence="6" id="KW-1015">Disulfide bond</keyword>
<comment type="caution">
    <text evidence="8">Lacks conserved residue(s) required for the propagation of feature annotation.</text>
</comment>
<dbReference type="InterPro" id="IPR002889">
    <property type="entry name" value="WSC_carb-bd"/>
</dbReference>
<dbReference type="Proteomes" id="UP000007110">
    <property type="component" value="Unassembled WGS sequence"/>
</dbReference>
<keyword evidence="4 10" id="KW-1133">Transmembrane helix</keyword>